<dbReference type="GO" id="GO:0008936">
    <property type="term" value="F:nicotinamidase activity"/>
    <property type="evidence" value="ECO:0007669"/>
    <property type="project" value="UniProtKB-EC"/>
</dbReference>
<evidence type="ECO:0000256" key="6">
    <source>
        <dbReference type="ARBA" id="ARBA00039017"/>
    </source>
</evidence>
<evidence type="ECO:0000313" key="11">
    <source>
        <dbReference type="Proteomes" id="UP000004310"/>
    </source>
</evidence>
<dbReference type="InterPro" id="IPR052347">
    <property type="entry name" value="Isochorismatase_Nicotinamidase"/>
</dbReference>
<dbReference type="STRING" id="217511.GCA_001463845_01583"/>
<accession>Q0FZL0</accession>
<dbReference type="EC" id="3.5.1.19" evidence="6"/>
<evidence type="ECO:0000256" key="2">
    <source>
        <dbReference type="ARBA" id="ARBA00022642"/>
    </source>
</evidence>
<evidence type="ECO:0000256" key="4">
    <source>
        <dbReference type="ARBA" id="ARBA00022801"/>
    </source>
</evidence>
<dbReference type="InterPro" id="IPR036380">
    <property type="entry name" value="Isochorismatase-like_sf"/>
</dbReference>
<comment type="caution">
    <text evidence="10">The sequence shown here is derived from an EMBL/GenBank/DDBJ whole genome shotgun (WGS) entry which is preliminary data.</text>
</comment>
<evidence type="ECO:0000256" key="3">
    <source>
        <dbReference type="ARBA" id="ARBA00022723"/>
    </source>
</evidence>
<name>Q0FZL0_9HYPH</name>
<sequence>MMVNLPTEADALVIVDLQNDFCAGGALAVPDGDAVVPVVNKLARHFSIVVQTQDWHTPSHASFASSHGKQPFETIELFYGNQVLWPDHCVMGSKGAGFHPKLDVPQAQLIVRKGFHPKVDSYSAFREADRTTKTGLTGYLRERSVERLFVCGLAYDFCVNWTAQDGREAGFEVFVVEDACRAIDMNGSRDTARAVMAEAGCRFVEAAAIG</sequence>
<comment type="similarity">
    <text evidence="1">Belongs to the isochorismatase family.</text>
</comment>
<dbReference type="Gene3D" id="3.40.50.850">
    <property type="entry name" value="Isochorismatase-like"/>
    <property type="match status" value="1"/>
</dbReference>
<comment type="pathway">
    <text evidence="5">Cofactor biosynthesis; nicotinate biosynthesis; nicotinate from nicotinamide: step 1/1.</text>
</comment>
<dbReference type="PANTHER" id="PTHR11080:SF2">
    <property type="entry name" value="LD05707P"/>
    <property type="match status" value="1"/>
</dbReference>
<dbReference type="PANTHER" id="PTHR11080">
    <property type="entry name" value="PYRAZINAMIDASE/NICOTINAMIDASE"/>
    <property type="match status" value="1"/>
</dbReference>
<gene>
    <name evidence="10" type="ORF">FP2506_05111</name>
</gene>
<keyword evidence="11" id="KW-1185">Reference proteome</keyword>
<proteinExistence type="inferred from homology"/>
<evidence type="ECO:0000256" key="7">
    <source>
        <dbReference type="ARBA" id="ARBA00043224"/>
    </source>
</evidence>
<dbReference type="FunFam" id="3.40.50.850:FF:000006">
    <property type="entry name" value="Bifunctional pyrazinamidase/nicotinamidase"/>
    <property type="match status" value="1"/>
</dbReference>
<dbReference type="InterPro" id="IPR000868">
    <property type="entry name" value="Isochorismatase-like_dom"/>
</dbReference>
<evidence type="ECO:0000256" key="8">
    <source>
        <dbReference type="ARBA" id="ARBA00072277"/>
    </source>
</evidence>
<dbReference type="Proteomes" id="UP000004310">
    <property type="component" value="Unassembled WGS sequence"/>
</dbReference>
<dbReference type="GO" id="GO:0046872">
    <property type="term" value="F:metal ion binding"/>
    <property type="evidence" value="ECO:0007669"/>
    <property type="project" value="UniProtKB-KW"/>
</dbReference>
<keyword evidence="3" id="KW-0479">Metal-binding</keyword>
<dbReference type="HOGENOM" id="CLU_068979_13_1_5"/>
<evidence type="ECO:0000313" key="10">
    <source>
        <dbReference type="EMBL" id="EAU40581.1"/>
    </source>
</evidence>
<dbReference type="CDD" id="cd01011">
    <property type="entry name" value="nicotinamidase"/>
    <property type="match status" value="1"/>
</dbReference>
<dbReference type="NCBIfam" id="NF008623">
    <property type="entry name" value="PRK11609.1"/>
    <property type="match status" value="1"/>
</dbReference>
<keyword evidence="4" id="KW-0378">Hydrolase</keyword>
<feature type="domain" description="Isochorismatase-like" evidence="9">
    <location>
        <begin position="11"/>
        <end position="205"/>
    </location>
</feature>
<dbReference type="SUPFAM" id="SSF52499">
    <property type="entry name" value="Isochorismatase-like hydrolases"/>
    <property type="match status" value="1"/>
</dbReference>
<dbReference type="eggNOG" id="COG1335">
    <property type="taxonomic scope" value="Bacteria"/>
</dbReference>
<dbReference type="RefSeq" id="WP_007066167.1">
    <property type="nucleotide sequence ID" value="NZ_DS022272.1"/>
</dbReference>
<evidence type="ECO:0000259" key="9">
    <source>
        <dbReference type="Pfam" id="PF00857"/>
    </source>
</evidence>
<protein>
    <recommendedName>
        <fullName evidence="8">Nicotinamidase</fullName>
        <ecNumber evidence="6">3.5.1.19</ecNumber>
    </recommendedName>
    <alternativeName>
        <fullName evidence="7">Nicotinamide deamidase</fullName>
    </alternativeName>
</protein>
<dbReference type="AlphaFoldDB" id="Q0FZL0"/>
<dbReference type="EMBL" id="AATP01000007">
    <property type="protein sequence ID" value="EAU40581.1"/>
    <property type="molecule type" value="Genomic_DNA"/>
</dbReference>
<dbReference type="Pfam" id="PF00857">
    <property type="entry name" value="Isochorismatase"/>
    <property type="match status" value="1"/>
</dbReference>
<evidence type="ECO:0000256" key="5">
    <source>
        <dbReference type="ARBA" id="ARBA00037900"/>
    </source>
</evidence>
<dbReference type="GO" id="GO:0019363">
    <property type="term" value="P:pyridine nucleotide biosynthetic process"/>
    <property type="evidence" value="ECO:0007669"/>
    <property type="project" value="UniProtKB-KW"/>
</dbReference>
<reference evidence="10 11" key="1">
    <citation type="journal article" date="2010" name="J. Bacteriol.">
        <title>Genome sequence of Fulvimarina pelagi HTCC2506T, a Mn(II)-oxidizing alphaproteobacterium possessing an aerobic anoxygenic photosynthetic gene cluster and Xanthorhodopsin.</title>
        <authorList>
            <person name="Kang I."/>
            <person name="Oh H.M."/>
            <person name="Lim S.I."/>
            <person name="Ferriera S."/>
            <person name="Giovannoni S.J."/>
            <person name="Cho J.C."/>
        </authorList>
    </citation>
    <scope>NUCLEOTIDE SEQUENCE [LARGE SCALE GENOMIC DNA]</scope>
    <source>
        <strain evidence="10 11">HTCC2506</strain>
    </source>
</reference>
<evidence type="ECO:0000256" key="1">
    <source>
        <dbReference type="ARBA" id="ARBA00006336"/>
    </source>
</evidence>
<organism evidence="10 11">
    <name type="scientific">Fulvimarina pelagi HTCC2506</name>
    <dbReference type="NCBI Taxonomy" id="314231"/>
    <lineage>
        <taxon>Bacteria</taxon>
        <taxon>Pseudomonadati</taxon>
        <taxon>Pseudomonadota</taxon>
        <taxon>Alphaproteobacteria</taxon>
        <taxon>Hyphomicrobiales</taxon>
        <taxon>Aurantimonadaceae</taxon>
        <taxon>Fulvimarina</taxon>
    </lineage>
</organism>
<keyword evidence="2" id="KW-0662">Pyridine nucleotide biosynthesis</keyword>